<feature type="chain" id="PRO_5043429866" evidence="2">
    <location>
        <begin position="29"/>
        <end position="373"/>
    </location>
</feature>
<gene>
    <name evidence="3" type="ORF">PG999_007124</name>
</gene>
<evidence type="ECO:0000256" key="1">
    <source>
        <dbReference type="SAM" id="MobiDB-lite"/>
    </source>
</evidence>
<feature type="signal peptide" evidence="2">
    <location>
        <begin position="1"/>
        <end position="28"/>
    </location>
</feature>
<protein>
    <submittedName>
        <fullName evidence="3">Uncharacterized protein</fullName>
    </submittedName>
</protein>
<evidence type="ECO:0000313" key="3">
    <source>
        <dbReference type="EMBL" id="KAK8115055.1"/>
    </source>
</evidence>
<feature type="compositionally biased region" description="Low complexity" evidence="1">
    <location>
        <begin position="66"/>
        <end position="96"/>
    </location>
</feature>
<evidence type="ECO:0000256" key="2">
    <source>
        <dbReference type="SAM" id="SignalP"/>
    </source>
</evidence>
<keyword evidence="2" id="KW-0732">Signal</keyword>
<dbReference type="EMBL" id="JAQQWP010000006">
    <property type="protein sequence ID" value="KAK8115055.1"/>
    <property type="molecule type" value="Genomic_DNA"/>
</dbReference>
<comment type="caution">
    <text evidence="3">The sequence shown here is derived from an EMBL/GenBank/DDBJ whole genome shotgun (WGS) entry which is preliminary data.</text>
</comment>
<sequence>MARPGFLSSSGLALLLLALCWLVGLSRHRYLYSGGYEASTANEGESKIPLADVEGASKDASLTSTVTPPSSAVAANPPATSAAQGSSSQHTTTTTPEHPVSDRPLISYAYAESVSGRANFKYFLDQGLHGAADFIFIINGETDAADLIPQKPNIRVVRRNNTCFDLGAHGEVLRKDDLWKKYKRFITLNASIRGPFVPRWSKSCWSDNYLGRLTDKVKLVGMTINCGPQYHIQSMIFATDSVGMELMLYPPPGSSHPDPYGDEHDMVALQGCYTTMQKAIHGEVGTTGVIRQAGYEVEALMSAFTKSQRNYADECAEHPVADVLYDHQYYGSNIHPYETIFMKANRDIDPVLINDLSDWHMNGAFPKAWDTCG</sequence>
<proteinExistence type="predicted"/>
<keyword evidence="4" id="KW-1185">Reference proteome</keyword>
<reference evidence="3 4" key="1">
    <citation type="submission" date="2023-01" db="EMBL/GenBank/DDBJ databases">
        <title>Analysis of 21 Apiospora genomes using comparative genomics revels a genus with tremendous synthesis potential of carbohydrate active enzymes and secondary metabolites.</title>
        <authorList>
            <person name="Sorensen T."/>
        </authorList>
    </citation>
    <scope>NUCLEOTIDE SEQUENCE [LARGE SCALE GENOMIC DNA]</scope>
    <source>
        <strain evidence="3 4">CBS 117206</strain>
    </source>
</reference>
<name>A0AAW0QXF0_9PEZI</name>
<organism evidence="3 4">
    <name type="scientific">Apiospora kogelbergensis</name>
    <dbReference type="NCBI Taxonomy" id="1337665"/>
    <lineage>
        <taxon>Eukaryota</taxon>
        <taxon>Fungi</taxon>
        <taxon>Dikarya</taxon>
        <taxon>Ascomycota</taxon>
        <taxon>Pezizomycotina</taxon>
        <taxon>Sordariomycetes</taxon>
        <taxon>Xylariomycetidae</taxon>
        <taxon>Amphisphaeriales</taxon>
        <taxon>Apiosporaceae</taxon>
        <taxon>Apiospora</taxon>
    </lineage>
</organism>
<evidence type="ECO:0000313" key="4">
    <source>
        <dbReference type="Proteomes" id="UP001392437"/>
    </source>
</evidence>
<dbReference type="Proteomes" id="UP001392437">
    <property type="component" value="Unassembled WGS sequence"/>
</dbReference>
<dbReference type="AlphaFoldDB" id="A0AAW0QXF0"/>
<accession>A0AAW0QXF0</accession>
<feature type="region of interest" description="Disordered" evidence="1">
    <location>
        <begin position="59"/>
        <end position="101"/>
    </location>
</feature>